<dbReference type="InterPro" id="IPR027417">
    <property type="entry name" value="P-loop_NTPase"/>
</dbReference>
<dbReference type="PRINTS" id="PR00449">
    <property type="entry name" value="RASTRNSFRMNG"/>
</dbReference>
<dbReference type="FunFam" id="3.40.50.300:FF:001423">
    <property type="entry name" value="Ras family GTPase"/>
    <property type="match status" value="1"/>
</dbReference>
<name>A0A6B2LKM7_9EUKA</name>
<keyword evidence="2" id="KW-0342">GTP-binding</keyword>
<reference evidence="3" key="1">
    <citation type="journal article" date="2020" name="J. Eukaryot. Microbiol.">
        <title>De novo Sequencing, Assembly and Annotation of the Transcriptome for the Free-Living Testate Amoeba Arcella intermedia.</title>
        <authorList>
            <person name="Ribeiro G.M."/>
            <person name="Porfirio-Sousa A.L."/>
            <person name="Maurer-Alcala X.X."/>
            <person name="Katz L.A."/>
            <person name="Lahr D.J.G."/>
        </authorList>
    </citation>
    <scope>NUCLEOTIDE SEQUENCE</scope>
</reference>
<dbReference type="GO" id="GO:0003924">
    <property type="term" value="F:GTPase activity"/>
    <property type="evidence" value="ECO:0007669"/>
    <property type="project" value="InterPro"/>
</dbReference>
<dbReference type="SMART" id="SM00175">
    <property type="entry name" value="RAB"/>
    <property type="match status" value="1"/>
</dbReference>
<dbReference type="PROSITE" id="PS51419">
    <property type="entry name" value="RAB"/>
    <property type="match status" value="1"/>
</dbReference>
<dbReference type="Pfam" id="PF00071">
    <property type="entry name" value="Ras"/>
    <property type="match status" value="1"/>
</dbReference>
<dbReference type="NCBIfam" id="TIGR00231">
    <property type="entry name" value="small_GTP"/>
    <property type="match status" value="1"/>
</dbReference>
<protein>
    <submittedName>
        <fullName evidence="3">Uncharacterized protein</fullName>
    </submittedName>
</protein>
<accession>A0A6B2LKM7</accession>
<evidence type="ECO:0000313" key="3">
    <source>
        <dbReference type="EMBL" id="NDV37258.1"/>
    </source>
</evidence>
<dbReference type="SMART" id="SM00173">
    <property type="entry name" value="RAS"/>
    <property type="match status" value="1"/>
</dbReference>
<evidence type="ECO:0000256" key="1">
    <source>
        <dbReference type="ARBA" id="ARBA00022741"/>
    </source>
</evidence>
<dbReference type="CDD" id="cd00876">
    <property type="entry name" value="Ras"/>
    <property type="match status" value="1"/>
</dbReference>
<proteinExistence type="predicted"/>
<dbReference type="GO" id="GO:0016020">
    <property type="term" value="C:membrane"/>
    <property type="evidence" value="ECO:0007669"/>
    <property type="project" value="InterPro"/>
</dbReference>
<dbReference type="Gene3D" id="3.40.50.300">
    <property type="entry name" value="P-loop containing nucleotide triphosphate hydrolases"/>
    <property type="match status" value="1"/>
</dbReference>
<dbReference type="EMBL" id="GIBP01008289">
    <property type="protein sequence ID" value="NDV37258.1"/>
    <property type="molecule type" value="Transcribed_RNA"/>
</dbReference>
<dbReference type="AlphaFoldDB" id="A0A6B2LKM7"/>
<dbReference type="InterPro" id="IPR005225">
    <property type="entry name" value="Small_GTP-bd"/>
</dbReference>
<dbReference type="GO" id="GO:0007165">
    <property type="term" value="P:signal transduction"/>
    <property type="evidence" value="ECO:0007669"/>
    <property type="project" value="InterPro"/>
</dbReference>
<dbReference type="SMART" id="SM00174">
    <property type="entry name" value="RHO"/>
    <property type="match status" value="1"/>
</dbReference>
<dbReference type="GO" id="GO:0005525">
    <property type="term" value="F:GTP binding"/>
    <property type="evidence" value="ECO:0007669"/>
    <property type="project" value="UniProtKB-KW"/>
</dbReference>
<dbReference type="PROSITE" id="PS51421">
    <property type="entry name" value="RAS"/>
    <property type="match status" value="1"/>
</dbReference>
<dbReference type="InterPro" id="IPR001806">
    <property type="entry name" value="Small_GTPase"/>
</dbReference>
<dbReference type="SUPFAM" id="SSF52540">
    <property type="entry name" value="P-loop containing nucleoside triphosphate hydrolases"/>
    <property type="match status" value="1"/>
</dbReference>
<keyword evidence="1" id="KW-0547">Nucleotide-binding</keyword>
<dbReference type="PANTHER" id="PTHR24070">
    <property type="entry name" value="RAS, DI-RAS, AND RHEB FAMILY MEMBERS OF SMALL GTPASE SUPERFAMILY"/>
    <property type="match status" value="1"/>
</dbReference>
<dbReference type="InterPro" id="IPR020849">
    <property type="entry name" value="Small_GTPase_Ras-type"/>
</dbReference>
<sequence length="174" mass="19920">MIKNLFISEYDPTIENSYRKQLEVDGQTCMLDILDTAGQEALSAMTDAYMLTGQGFLIVYSILSKLSFDEARRYHDKIKLVKDEEDVPIVLVANKADLEQMREVSKEQGEALAQEFQCPFFETSAKSRMNVDQVFVEAIREMRAYDVRHNIQKKSPDVPVSIGSGKKKWRCIVL</sequence>
<organism evidence="3">
    <name type="scientific">Arcella intermedia</name>
    <dbReference type="NCBI Taxonomy" id="1963864"/>
    <lineage>
        <taxon>Eukaryota</taxon>
        <taxon>Amoebozoa</taxon>
        <taxon>Tubulinea</taxon>
        <taxon>Elardia</taxon>
        <taxon>Arcellinida</taxon>
        <taxon>Sphaerothecina</taxon>
        <taxon>Arcellidae</taxon>
        <taxon>Arcella</taxon>
    </lineage>
</organism>
<evidence type="ECO:0000256" key="2">
    <source>
        <dbReference type="ARBA" id="ARBA00023134"/>
    </source>
</evidence>